<name>A0A7L4ZJP1_9FLAO</name>
<accession>A0A7L4ZJP1</accession>
<dbReference type="PROSITE" id="PS51257">
    <property type="entry name" value="PROKAR_LIPOPROTEIN"/>
    <property type="match status" value="1"/>
</dbReference>
<evidence type="ECO:0008006" key="3">
    <source>
        <dbReference type="Google" id="ProtNLM"/>
    </source>
</evidence>
<sequence length="250" mass="29387">MKIANNILVFIFFACMISCKQNHNYTSNVEISSDADSLRYRLRILDTYSDSIYKIDEKGKSEILIEKKLYVLDSCFGSPKDFMKLVNHVKKRDDILNKPNDVSLKTFIKIKNIKNLYEQIWVRSEPLFPSHDQLSGENKLIYGLPDTRVDLSEYSVNYNNRTADGIKISFHDTTSDQGYKIYMLNFVRHEDSWILVSRERLNTLKNDSNREPLGYCYDTINANCNTRFKKGEVIYIHNEMMYDLTNEKCY</sequence>
<reference evidence="1 2" key="1">
    <citation type="journal article" date="2013" name="Int. J. Syst. Evol. Microbiol.">
        <title>Kordia antarctica sp. nov., isolated from Antarctic seawater.</title>
        <authorList>
            <person name="Baek K."/>
            <person name="Choi A."/>
            <person name="Kang I."/>
            <person name="Lee K."/>
            <person name="Cho J.C."/>
        </authorList>
    </citation>
    <scope>NUCLEOTIDE SEQUENCE [LARGE SCALE GENOMIC DNA]</scope>
    <source>
        <strain evidence="1 2">IMCC3317</strain>
    </source>
</reference>
<evidence type="ECO:0000313" key="2">
    <source>
        <dbReference type="Proteomes" id="UP000464657"/>
    </source>
</evidence>
<dbReference type="EMBL" id="CP019288">
    <property type="protein sequence ID" value="QHI36731.1"/>
    <property type="molecule type" value="Genomic_DNA"/>
</dbReference>
<proteinExistence type="predicted"/>
<gene>
    <name evidence="1" type="ORF">IMCC3317_21010</name>
</gene>
<dbReference type="KEGG" id="kan:IMCC3317_21010"/>
<dbReference type="Proteomes" id="UP000464657">
    <property type="component" value="Chromosome"/>
</dbReference>
<keyword evidence="2" id="KW-1185">Reference proteome</keyword>
<organism evidence="1 2">
    <name type="scientific">Kordia antarctica</name>
    <dbReference type="NCBI Taxonomy" id="1218801"/>
    <lineage>
        <taxon>Bacteria</taxon>
        <taxon>Pseudomonadati</taxon>
        <taxon>Bacteroidota</taxon>
        <taxon>Flavobacteriia</taxon>
        <taxon>Flavobacteriales</taxon>
        <taxon>Flavobacteriaceae</taxon>
        <taxon>Kordia</taxon>
    </lineage>
</organism>
<protein>
    <recommendedName>
        <fullName evidence="3">Lipoprotein</fullName>
    </recommendedName>
</protein>
<dbReference type="RefSeq" id="WP_160129410.1">
    <property type="nucleotide sequence ID" value="NZ_CP019288.1"/>
</dbReference>
<evidence type="ECO:0000313" key="1">
    <source>
        <dbReference type="EMBL" id="QHI36731.1"/>
    </source>
</evidence>
<dbReference type="AlphaFoldDB" id="A0A7L4ZJP1"/>